<reference evidence="1 2" key="1">
    <citation type="submission" date="2016-03" db="EMBL/GenBank/DDBJ databases">
        <title>Genome Sequence and Comparative Pathogenic Determinants of Uropathogenic Escherichia coli O25b:H4, a Clinical Isolate from Saudi Arabia.</title>
        <authorList>
            <person name="Alyamani E.A.J."/>
            <person name="Khiyami M.A."/>
            <person name="Booq R.Y."/>
            <person name="Bahwerth F.S."/>
            <person name="Vaisvil B."/>
            <person name="Schmitt D.P."/>
            <person name="Kapatral V."/>
        </authorList>
    </citation>
    <scope>NUCLEOTIDE SEQUENCE [LARGE SCALE GENOMIC DNA]</scope>
    <source>
        <strain evidence="1 2">O25b:H4</strain>
    </source>
</reference>
<proteinExistence type="predicted"/>
<gene>
    <name evidence="1" type="ORF">WLH_02858</name>
</gene>
<dbReference type="PATRIC" id="fig|941280.3.peg.2835"/>
<organism evidence="1 2">
    <name type="scientific">Escherichia coli O25b:H4</name>
    <dbReference type="NCBI Taxonomy" id="941280"/>
    <lineage>
        <taxon>Bacteria</taxon>
        <taxon>Pseudomonadati</taxon>
        <taxon>Pseudomonadota</taxon>
        <taxon>Gammaproteobacteria</taxon>
        <taxon>Enterobacterales</taxon>
        <taxon>Enterobacteriaceae</taxon>
        <taxon>Escherichia</taxon>
    </lineage>
</organism>
<sequence>MTDITQKAADWTVNRFSARFRSIYKVRLPLPPH</sequence>
<dbReference type="EMBL" id="CP015085">
    <property type="protein sequence ID" value="ANK04119.1"/>
    <property type="molecule type" value="Genomic_DNA"/>
</dbReference>
<dbReference type="Proteomes" id="UP000183316">
    <property type="component" value="Chromosome"/>
</dbReference>
<name>A0A192CF11_ECO25</name>
<evidence type="ECO:0000313" key="1">
    <source>
        <dbReference type="EMBL" id="ANK04119.1"/>
    </source>
</evidence>
<accession>A0A192CF11</accession>
<evidence type="ECO:0000313" key="2">
    <source>
        <dbReference type="Proteomes" id="UP000183316"/>
    </source>
</evidence>
<dbReference type="AlphaFoldDB" id="A0A192CF11"/>
<protein>
    <submittedName>
        <fullName evidence="1">Uncharacterized protein</fullName>
    </submittedName>
</protein>